<dbReference type="Proteomes" id="UP000193144">
    <property type="component" value="Unassembled WGS sequence"/>
</dbReference>
<comment type="caution">
    <text evidence="6">The sequence shown here is derived from an EMBL/GenBank/DDBJ whole genome shotgun (WGS) entry which is preliminary data.</text>
</comment>
<feature type="domain" description="Dynamin-type G" evidence="5">
    <location>
        <begin position="38"/>
        <end position="329"/>
    </location>
</feature>
<dbReference type="InterPro" id="IPR020850">
    <property type="entry name" value="GED_dom"/>
</dbReference>
<dbReference type="OrthoDB" id="415706at2759"/>
<dbReference type="GO" id="GO:0000266">
    <property type="term" value="P:mitochondrial fission"/>
    <property type="evidence" value="ECO:0007669"/>
    <property type="project" value="TreeGrafter"/>
</dbReference>
<feature type="compositionally biased region" description="Low complexity" evidence="3">
    <location>
        <begin position="769"/>
        <end position="784"/>
    </location>
</feature>
<dbReference type="STRING" id="1231657.A0A1Y1YWR8"/>
<dbReference type="GO" id="GO:0003924">
    <property type="term" value="F:GTPase activity"/>
    <property type="evidence" value="ECO:0007669"/>
    <property type="project" value="InterPro"/>
</dbReference>
<dbReference type="InterPro" id="IPR001401">
    <property type="entry name" value="Dynamin_GTPase"/>
</dbReference>
<dbReference type="InterPro" id="IPR000375">
    <property type="entry name" value="Dynamin_stalk"/>
</dbReference>
<dbReference type="Pfam" id="PF01031">
    <property type="entry name" value="Dynamin_M"/>
    <property type="match status" value="1"/>
</dbReference>
<evidence type="ECO:0000256" key="3">
    <source>
        <dbReference type="SAM" id="MobiDB-lite"/>
    </source>
</evidence>
<dbReference type="AlphaFoldDB" id="A0A1Y1YWR8"/>
<feature type="region of interest" description="Disordered" evidence="3">
    <location>
        <begin position="707"/>
        <end position="798"/>
    </location>
</feature>
<dbReference type="EMBL" id="MCFA01000163">
    <property type="protein sequence ID" value="ORY01995.1"/>
    <property type="molecule type" value="Genomic_DNA"/>
</dbReference>
<dbReference type="PROSITE" id="PS51388">
    <property type="entry name" value="GED"/>
    <property type="match status" value="1"/>
</dbReference>
<keyword evidence="7" id="KW-1185">Reference proteome</keyword>
<dbReference type="PANTHER" id="PTHR11566">
    <property type="entry name" value="DYNAMIN"/>
    <property type="match status" value="1"/>
</dbReference>
<gene>
    <name evidence="6" type="ORF">BCR34DRAFT_592070</name>
</gene>
<dbReference type="PROSITE" id="PS51718">
    <property type="entry name" value="G_DYNAMIN_2"/>
    <property type="match status" value="1"/>
</dbReference>
<dbReference type="SUPFAM" id="SSF52540">
    <property type="entry name" value="P-loop containing nucleoside triphosphate hydrolases"/>
    <property type="match status" value="1"/>
</dbReference>
<dbReference type="GO" id="GO:0016020">
    <property type="term" value="C:membrane"/>
    <property type="evidence" value="ECO:0007669"/>
    <property type="project" value="TreeGrafter"/>
</dbReference>
<sequence>MAVPVSQQDTLEQLHSKEQESLLDAIDQLRSHGVSHHDISLPQVIVCGDQSSGKSSVLEGLTRLRFPTKDALCTTFATELILRRTAGPAVRIVCSILPSKNRTQAQKSQLLKFQRSFSSREDFSFPSLLEEAKEIMKTGSPTGSNTFSEDILRIRYTGPDLPSLTIVDLPGLIHSQIERQSVDDVNLVQTLVREYMKNEKSIILAVVSARNDADNQIVLKYIQNEFDPSGTRSLGIITKPDTLDAGSDSEKIFIKLAQNKTVNFELGWHVVKNRSFSTRDQSDEERDQSERLFFDTGSWRSVARSNVGIDTLRTKLSKVLVRQIRKELPSLVTAIGDAIRSTESGLNELGEPRETLDQQRTYLIGKAERFQSLTQDALRGTLNQPFFNGHAAKKLRNEIQNFNLAFAHIMFEKGPAWKIVNDTDPQPTAPSPFRSSKLEEYEAEVTNPEVISRSEFLEFHVGEAVQQNRGPGLTPIVNPVVVCEIFRQQASKWEDIAKWHVDRVFQAVVEYVDLSLSSLMDSDTFGKLHLEQIKPELAKKKQAVDEKVGELVKSYAQHDPIMYDPSFMAELDHIRGLRYRASKDASDTQVFAPKKAKLLTESIDDFTNSEILDLVETYYKRAVTVFINNIAVLGIENCLVAGLASIFSPSLVSTMDQERLQLIGSESEETRTQRTALKEKLEALKSGKRVLDLQVCKSGLALKKQEQLKKPVPIPRNPVRIEVSRPQTPSSQTTRVGDDDEDDPINQIASSLSGLKVTPPRDSSKVRRSSASRSRPGSVSSIRSMDSRSAADDAAAKSDDLASKWLDNATFHWAPSGERNASELTARA</sequence>
<evidence type="ECO:0000259" key="4">
    <source>
        <dbReference type="PROSITE" id="PS51388"/>
    </source>
</evidence>
<dbReference type="GO" id="GO:0048312">
    <property type="term" value="P:intracellular distribution of mitochondria"/>
    <property type="evidence" value="ECO:0007669"/>
    <property type="project" value="TreeGrafter"/>
</dbReference>
<accession>A0A1Y1YWR8</accession>
<evidence type="ECO:0000313" key="7">
    <source>
        <dbReference type="Proteomes" id="UP000193144"/>
    </source>
</evidence>
<evidence type="ECO:0000313" key="6">
    <source>
        <dbReference type="EMBL" id="ORY01995.1"/>
    </source>
</evidence>
<dbReference type="Pfam" id="PF00350">
    <property type="entry name" value="Dynamin_N"/>
    <property type="match status" value="1"/>
</dbReference>
<dbReference type="InterPro" id="IPR030381">
    <property type="entry name" value="G_DYNAMIN_dom"/>
</dbReference>
<dbReference type="InterPro" id="IPR027417">
    <property type="entry name" value="P-loop_NTPase"/>
</dbReference>
<keyword evidence="6" id="KW-0378">Hydrolase</keyword>
<dbReference type="PRINTS" id="PR00195">
    <property type="entry name" value="DYNAMIN"/>
</dbReference>
<dbReference type="PANTHER" id="PTHR11566:SF149">
    <property type="entry name" value="GTPASE, PUTATIVE (AFU_ORTHOLOGUE AFUA_6G11890)-RELATED"/>
    <property type="match status" value="1"/>
</dbReference>
<keyword evidence="1" id="KW-0547">Nucleotide-binding</keyword>
<dbReference type="FunFam" id="3.40.50.300:FF:001425">
    <property type="entry name" value="Dynamin GTPase, putative"/>
    <property type="match status" value="1"/>
</dbReference>
<evidence type="ECO:0000256" key="1">
    <source>
        <dbReference type="ARBA" id="ARBA00022741"/>
    </source>
</evidence>
<dbReference type="Gene3D" id="3.40.50.300">
    <property type="entry name" value="P-loop containing nucleotide triphosphate hydrolases"/>
    <property type="match status" value="1"/>
</dbReference>
<name>A0A1Y1YWR8_9PLEO</name>
<keyword evidence="2" id="KW-0342">GTP-binding</keyword>
<dbReference type="InterPro" id="IPR022812">
    <property type="entry name" value="Dynamin"/>
</dbReference>
<proteinExistence type="predicted"/>
<evidence type="ECO:0000259" key="5">
    <source>
        <dbReference type="PROSITE" id="PS51718"/>
    </source>
</evidence>
<reference evidence="6 7" key="1">
    <citation type="submission" date="2016-07" db="EMBL/GenBank/DDBJ databases">
        <title>Pervasive Adenine N6-methylation of Active Genes in Fungi.</title>
        <authorList>
            <consortium name="DOE Joint Genome Institute"/>
            <person name="Mondo S.J."/>
            <person name="Dannebaum R.O."/>
            <person name="Kuo R.C."/>
            <person name="Labutti K."/>
            <person name="Haridas S."/>
            <person name="Kuo A."/>
            <person name="Salamov A."/>
            <person name="Ahrendt S.R."/>
            <person name="Lipzen A."/>
            <person name="Sullivan W."/>
            <person name="Andreopoulos W.B."/>
            <person name="Clum A."/>
            <person name="Lindquist E."/>
            <person name="Daum C."/>
            <person name="Ramamoorthy G.K."/>
            <person name="Gryganskyi A."/>
            <person name="Culley D."/>
            <person name="Magnuson J.K."/>
            <person name="James T.Y."/>
            <person name="O'Malley M.A."/>
            <person name="Stajich J.E."/>
            <person name="Spatafora J.W."/>
            <person name="Visel A."/>
            <person name="Grigoriev I.V."/>
        </authorList>
    </citation>
    <scope>NUCLEOTIDE SEQUENCE [LARGE SCALE GENOMIC DNA]</scope>
    <source>
        <strain evidence="6 7">CBS 115471</strain>
    </source>
</reference>
<dbReference type="GO" id="GO:0016559">
    <property type="term" value="P:peroxisome fission"/>
    <property type="evidence" value="ECO:0007669"/>
    <property type="project" value="TreeGrafter"/>
</dbReference>
<dbReference type="GO" id="GO:0006897">
    <property type="term" value="P:endocytosis"/>
    <property type="evidence" value="ECO:0007669"/>
    <property type="project" value="TreeGrafter"/>
</dbReference>
<feature type="domain" description="GED" evidence="4">
    <location>
        <begin position="608"/>
        <end position="699"/>
    </location>
</feature>
<feature type="compositionally biased region" description="Basic and acidic residues" evidence="3">
    <location>
        <begin position="785"/>
        <end position="798"/>
    </location>
</feature>
<dbReference type="GO" id="GO:0005739">
    <property type="term" value="C:mitochondrion"/>
    <property type="evidence" value="ECO:0007669"/>
    <property type="project" value="TreeGrafter"/>
</dbReference>
<dbReference type="SMART" id="SM00053">
    <property type="entry name" value="DYNc"/>
    <property type="match status" value="1"/>
</dbReference>
<dbReference type="GO" id="GO:0005525">
    <property type="term" value="F:GTP binding"/>
    <property type="evidence" value="ECO:0007669"/>
    <property type="project" value="InterPro"/>
</dbReference>
<dbReference type="GO" id="GO:0005874">
    <property type="term" value="C:microtubule"/>
    <property type="evidence" value="ECO:0007669"/>
    <property type="project" value="TreeGrafter"/>
</dbReference>
<evidence type="ECO:0000256" key="2">
    <source>
        <dbReference type="ARBA" id="ARBA00023134"/>
    </source>
</evidence>
<dbReference type="GO" id="GO:0008017">
    <property type="term" value="F:microtubule binding"/>
    <property type="evidence" value="ECO:0007669"/>
    <property type="project" value="TreeGrafter"/>
</dbReference>
<feature type="compositionally biased region" description="Polar residues" evidence="3">
    <location>
        <begin position="725"/>
        <end position="735"/>
    </location>
</feature>
<dbReference type="CDD" id="cd08771">
    <property type="entry name" value="DLP_1"/>
    <property type="match status" value="1"/>
</dbReference>
<organism evidence="6 7">
    <name type="scientific">Clohesyomyces aquaticus</name>
    <dbReference type="NCBI Taxonomy" id="1231657"/>
    <lineage>
        <taxon>Eukaryota</taxon>
        <taxon>Fungi</taxon>
        <taxon>Dikarya</taxon>
        <taxon>Ascomycota</taxon>
        <taxon>Pezizomycotina</taxon>
        <taxon>Dothideomycetes</taxon>
        <taxon>Pleosporomycetidae</taxon>
        <taxon>Pleosporales</taxon>
        <taxon>Lindgomycetaceae</taxon>
        <taxon>Clohesyomyces</taxon>
    </lineage>
</organism>
<protein>
    <submittedName>
        <fullName evidence="6">p-loop containing nucleoside triphosphate hydrolase protein</fullName>
    </submittedName>
</protein>
<dbReference type="InterPro" id="IPR045063">
    <property type="entry name" value="Dynamin_N"/>
</dbReference>